<organism evidence="2 3">
    <name type="scientific">Tengunoibacter tsumagoiensis</name>
    <dbReference type="NCBI Taxonomy" id="2014871"/>
    <lineage>
        <taxon>Bacteria</taxon>
        <taxon>Bacillati</taxon>
        <taxon>Chloroflexota</taxon>
        <taxon>Ktedonobacteria</taxon>
        <taxon>Ktedonobacterales</taxon>
        <taxon>Dictyobacteraceae</taxon>
        <taxon>Tengunoibacter</taxon>
    </lineage>
</organism>
<name>A0A401ZTR5_9CHLR</name>
<dbReference type="AlphaFoldDB" id="A0A401ZTR5"/>
<dbReference type="OrthoDB" id="165727at2"/>
<accession>A0A401ZTR5</accession>
<dbReference type="Proteomes" id="UP000287352">
    <property type="component" value="Unassembled WGS sequence"/>
</dbReference>
<keyword evidence="3" id="KW-1185">Reference proteome</keyword>
<feature type="compositionally biased region" description="Low complexity" evidence="1">
    <location>
        <begin position="65"/>
        <end position="87"/>
    </location>
</feature>
<dbReference type="EMBL" id="BIFR01000001">
    <property type="protein sequence ID" value="GCE10275.1"/>
    <property type="molecule type" value="Genomic_DNA"/>
</dbReference>
<protein>
    <submittedName>
        <fullName evidence="2">Uncharacterized protein</fullName>
    </submittedName>
</protein>
<reference evidence="3" key="1">
    <citation type="submission" date="2018-12" db="EMBL/GenBank/DDBJ databases">
        <title>Tengunoibacter tsumagoiensis gen. nov., sp. nov., Dictyobacter kobayashii sp. nov., D. alpinus sp. nov., and D. joshuensis sp. nov. and description of Dictyobacteraceae fam. nov. within the order Ktedonobacterales isolated from Tengu-no-mugimeshi.</title>
        <authorList>
            <person name="Wang C.M."/>
            <person name="Zheng Y."/>
            <person name="Sakai Y."/>
            <person name="Toyoda A."/>
            <person name="Minakuchi Y."/>
            <person name="Abe K."/>
            <person name="Yokota A."/>
            <person name="Yabe S."/>
        </authorList>
    </citation>
    <scope>NUCLEOTIDE SEQUENCE [LARGE SCALE GENOMIC DNA]</scope>
    <source>
        <strain evidence="3">Uno3</strain>
    </source>
</reference>
<evidence type="ECO:0000256" key="1">
    <source>
        <dbReference type="SAM" id="MobiDB-lite"/>
    </source>
</evidence>
<evidence type="ECO:0000313" key="3">
    <source>
        <dbReference type="Proteomes" id="UP000287352"/>
    </source>
</evidence>
<dbReference type="RefSeq" id="WP_126577888.1">
    <property type="nucleotide sequence ID" value="NZ_BIFR01000001.1"/>
</dbReference>
<comment type="caution">
    <text evidence="2">The sequence shown here is derived from an EMBL/GenBank/DDBJ whole genome shotgun (WGS) entry which is preliminary data.</text>
</comment>
<feature type="region of interest" description="Disordered" evidence="1">
    <location>
        <begin position="62"/>
        <end position="94"/>
    </location>
</feature>
<proteinExistence type="predicted"/>
<gene>
    <name evidence="2" type="ORF">KTT_01340</name>
</gene>
<evidence type="ECO:0000313" key="2">
    <source>
        <dbReference type="EMBL" id="GCE10275.1"/>
    </source>
</evidence>
<sequence length="94" mass="9719">MSNFNPNGFTNEALQGVRHEVENQMGQAIDHYASHVPGGTQFTPEAKRALAGVLDGLQGQLEQQAASHFGGNAGSSNSHGNSISGSQGDQGSLL</sequence>